<feature type="signal peptide" evidence="1">
    <location>
        <begin position="1"/>
        <end position="22"/>
    </location>
</feature>
<evidence type="ECO:0000313" key="2">
    <source>
        <dbReference type="EMBL" id="KAK7262133.1"/>
    </source>
</evidence>
<evidence type="ECO:0008006" key="4">
    <source>
        <dbReference type="Google" id="ProtNLM"/>
    </source>
</evidence>
<sequence length="100" mass="11165">MQSLKVLFLLTMLVVLVAGTLSTSDLGGTSHFLGHVNTERGIITCQSNPRFCYLKEMQLQEDLLHGQVCELYDQREALLEAVECAVMPIRDANPKSKELN</sequence>
<keyword evidence="1" id="KW-0732">Signal</keyword>
<feature type="chain" id="PRO_5042976546" description="Albumin 1" evidence="1">
    <location>
        <begin position="23"/>
        <end position="100"/>
    </location>
</feature>
<reference evidence="2 3" key="1">
    <citation type="submission" date="2024-01" db="EMBL/GenBank/DDBJ databases">
        <title>The genomes of 5 underutilized Papilionoideae crops provide insights into root nodulation and disease resistance.</title>
        <authorList>
            <person name="Yuan L."/>
        </authorList>
    </citation>
    <scope>NUCLEOTIDE SEQUENCE [LARGE SCALE GENOMIC DNA]</scope>
    <source>
        <strain evidence="2">LY-2023</strain>
        <tissue evidence="2">Leaf</tissue>
    </source>
</reference>
<evidence type="ECO:0000256" key="1">
    <source>
        <dbReference type="SAM" id="SignalP"/>
    </source>
</evidence>
<accession>A0AAN9HZQ9</accession>
<protein>
    <recommendedName>
        <fullName evidence="4">Albumin 1</fullName>
    </recommendedName>
</protein>
<proteinExistence type="predicted"/>
<comment type="caution">
    <text evidence="2">The sequence shown here is derived from an EMBL/GenBank/DDBJ whole genome shotgun (WGS) entry which is preliminary data.</text>
</comment>
<dbReference type="AlphaFoldDB" id="A0AAN9HZQ9"/>
<keyword evidence="3" id="KW-1185">Reference proteome</keyword>
<dbReference type="EMBL" id="JAYKXN010000008">
    <property type="protein sequence ID" value="KAK7262133.1"/>
    <property type="molecule type" value="Genomic_DNA"/>
</dbReference>
<organism evidence="2 3">
    <name type="scientific">Clitoria ternatea</name>
    <name type="common">Butterfly pea</name>
    <dbReference type="NCBI Taxonomy" id="43366"/>
    <lineage>
        <taxon>Eukaryota</taxon>
        <taxon>Viridiplantae</taxon>
        <taxon>Streptophyta</taxon>
        <taxon>Embryophyta</taxon>
        <taxon>Tracheophyta</taxon>
        <taxon>Spermatophyta</taxon>
        <taxon>Magnoliopsida</taxon>
        <taxon>eudicotyledons</taxon>
        <taxon>Gunneridae</taxon>
        <taxon>Pentapetalae</taxon>
        <taxon>rosids</taxon>
        <taxon>fabids</taxon>
        <taxon>Fabales</taxon>
        <taxon>Fabaceae</taxon>
        <taxon>Papilionoideae</taxon>
        <taxon>50 kb inversion clade</taxon>
        <taxon>NPAAA clade</taxon>
        <taxon>indigoferoid/millettioid clade</taxon>
        <taxon>Phaseoleae</taxon>
        <taxon>Clitoria</taxon>
    </lineage>
</organism>
<evidence type="ECO:0000313" key="3">
    <source>
        <dbReference type="Proteomes" id="UP001359559"/>
    </source>
</evidence>
<gene>
    <name evidence="2" type="ORF">RJT34_29694</name>
</gene>
<dbReference type="Proteomes" id="UP001359559">
    <property type="component" value="Unassembled WGS sequence"/>
</dbReference>
<name>A0AAN9HZQ9_CLITE</name>